<keyword evidence="2" id="KW-1185">Reference proteome</keyword>
<dbReference type="RefSeq" id="WP_121200039.1">
    <property type="nucleotide sequence ID" value="NZ_RBKU01000001.1"/>
</dbReference>
<sequence>MFELIENIHPDFPQIMKFVANPIGAPTALPGEPQIKLYNGSKEADACRELDNFSFKWFPLNDIIAWNKYGFRKRPITPKFSANKKYILPLIIGEYDSVPRYGFCRTDYIELAIAPPVKEKKKRAPQKRDSKKLQD</sequence>
<dbReference type="AlphaFoldDB" id="A0A495J6S9"/>
<dbReference type="OrthoDB" id="9874636at2"/>
<evidence type="ECO:0000313" key="1">
    <source>
        <dbReference type="EMBL" id="RKR84421.1"/>
    </source>
</evidence>
<evidence type="ECO:0000313" key="2">
    <source>
        <dbReference type="Proteomes" id="UP000268007"/>
    </source>
</evidence>
<gene>
    <name evidence="1" type="ORF">BDD43_4656</name>
</gene>
<organism evidence="1 2">
    <name type="scientific">Mucilaginibacter gracilis</name>
    <dbReference type="NCBI Taxonomy" id="423350"/>
    <lineage>
        <taxon>Bacteria</taxon>
        <taxon>Pseudomonadati</taxon>
        <taxon>Bacteroidota</taxon>
        <taxon>Sphingobacteriia</taxon>
        <taxon>Sphingobacteriales</taxon>
        <taxon>Sphingobacteriaceae</taxon>
        <taxon>Mucilaginibacter</taxon>
    </lineage>
</organism>
<proteinExistence type="predicted"/>
<reference evidence="1 2" key="1">
    <citation type="submission" date="2018-10" db="EMBL/GenBank/DDBJ databases">
        <title>Genomic Encyclopedia of Archaeal and Bacterial Type Strains, Phase II (KMG-II): from individual species to whole genera.</title>
        <authorList>
            <person name="Goeker M."/>
        </authorList>
    </citation>
    <scope>NUCLEOTIDE SEQUENCE [LARGE SCALE GENOMIC DNA]</scope>
    <source>
        <strain evidence="1 2">DSM 18602</strain>
    </source>
</reference>
<comment type="caution">
    <text evidence="1">The sequence shown here is derived from an EMBL/GenBank/DDBJ whole genome shotgun (WGS) entry which is preliminary data.</text>
</comment>
<name>A0A495J6S9_9SPHI</name>
<accession>A0A495J6S9</accession>
<dbReference type="Proteomes" id="UP000268007">
    <property type="component" value="Unassembled WGS sequence"/>
</dbReference>
<dbReference type="EMBL" id="RBKU01000001">
    <property type="protein sequence ID" value="RKR84421.1"/>
    <property type="molecule type" value="Genomic_DNA"/>
</dbReference>
<protein>
    <submittedName>
        <fullName evidence="1">Uncharacterized protein</fullName>
    </submittedName>
</protein>